<proteinExistence type="predicted"/>
<dbReference type="Proteomes" id="UP001642464">
    <property type="component" value="Unassembled WGS sequence"/>
</dbReference>
<dbReference type="Pfam" id="PF13475">
    <property type="entry name" value="DUF4116"/>
    <property type="match status" value="4"/>
</dbReference>
<feature type="domain" description="DUF4116" evidence="2">
    <location>
        <begin position="53"/>
        <end position="95"/>
    </location>
</feature>
<feature type="domain" description="DUF4116" evidence="2">
    <location>
        <begin position="222"/>
        <end position="265"/>
    </location>
</feature>
<evidence type="ECO:0000313" key="3">
    <source>
        <dbReference type="EMBL" id="CAK9060146.1"/>
    </source>
</evidence>
<reference evidence="3 4" key="1">
    <citation type="submission" date="2024-02" db="EMBL/GenBank/DDBJ databases">
        <authorList>
            <person name="Chen Y."/>
            <person name="Shah S."/>
            <person name="Dougan E. K."/>
            <person name="Thang M."/>
            <person name="Chan C."/>
        </authorList>
    </citation>
    <scope>NUCLEOTIDE SEQUENCE [LARGE SCALE GENOMIC DNA]</scope>
</reference>
<accession>A0ABP0N923</accession>
<organism evidence="3 4">
    <name type="scientific">Durusdinium trenchii</name>
    <dbReference type="NCBI Taxonomy" id="1381693"/>
    <lineage>
        <taxon>Eukaryota</taxon>
        <taxon>Sar</taxon>
        <taxon>Alveolata</taxon>
        <taxon>Dinophyceae</taxon>
        <taxon>Suessiales</taxon>
        <taxon>Symbiodiniaceae</taxon>
        <taxon>Durusdinium</taxon>
    </lineage>
</organism>
<keyword evidence="4" id="KW-1185">Reference proteome</keyword>
<dbReference type="InterPro" id="IPR025197">
    <property type="entry name" value="DUF4116"/>
</dbReference>
<evidence type="ECO:0000313" key="4">
    <source>
        <dbReference type="Proteomes" id="UP001642464"/>
    </source>
</evidence>
<evidence type="ECO:0000259" key="2">
    <source>
        <dbReference type="Pfam" id="PF13475"/>
    </source>
</evidence>
<evidence type="ECO:0000256" key="1">
    <source>
        <dbReference type="SAM" id="MobiDB-lite"/>
    </source>
</evidence>
<comment type="caution">
    <text evidence="3">The sequence shown here is derived from an EMBL/GenBank/DDBJ whole genome shotgun (WGS) entry which is preliminary data.</text>
</comment>
<name>A0ABP0N923_9DINO</name>
<feature type="domain" description="DUF4116" evidence="2">
    <location>
        <begin position="172"/>
        <end position="220"/>
    </location>
</feature>
<feature type="region of interest" description="Disordered" evidence="1">
    <location>
        <begin position="1"/>
        <end position="46"/>
    </location>
</feature>
<feature type="domain" description="DUF4116" evidence="2">
    <location>
        <begin position="97"/>
        <end position="145"/>
    </location>
</feature>
<feature type="compositionally biased region" description="Polar residues" evidence="1">
    <location>
        <begin position="1"/>
        <end position="17"/>
    </location>
</feature>
<dbReference type="EMBL" id="CAXAMM010027069">
    <property type="protein sequence ID" value="CAK9060146.1"/>
    <property type="molecule type" value="Genomic_DNA"/>
</dbReference>
<feature type="compositionally biased region" description="Basic and acidic residues" evidence="1">
    <location>
        <begin position="34"/>
        <end position="46"/>
    </location>
</feature>
<protein>
    <recommendedName>
        <fullName evidence="2">DUF4116 domain-containing protein</fullName>
    </recommendedName>
</protein>
<gene>
    <name evidence="3" type="ORF">SCF082_LOCUS31727</name>
</gene>
<sequence>MGCSASSKAKDSLQSARKQNEPKTVGAKAQISAGEERREFHDVGAKTEKEQWTEVVRRNGDLKSVPELLRNDRELVIAAVTKKGSALQFVSADLKNDKEVVLTAVKQSGPALKYAAEDLRKDKEVVMAAVRQNGYALEFAVEELKNCKDFVLAVMKLNGKALQYTKEKFKGDWEVAMAAVENSGTAIKYASEKLKKEKELALAAVTQNGNSLEYVCTELRHRDVAMIAVQQRGYALKFVPDDLKNDPELVLAALKSDGTAWQFASRNIRKDQEFLVRAVEATKASWLLKLCTKELQSNSMLIRQVAQAAGTGLVFSYYNNYNCSVNMRDAFVATGASVPGGPAYEKVMQVLSKTEGSTATVWFDETPVFGFSADSGKWIHPSHECGRDYVPVPAVEGRHPMWDSMVESRTKRLSAEVGSTHPCWCCHWLREVMRRHQEGAVICCAVSNIYHADWVEEFGAGSSELSDLAAEKFDLKPERFRNGRPPGWGEGEIEISNGQKFSRVAPVHPHTQKPLGEGCRWERQALDGLDFPVYAFFMP</sequence>